<gene>
    <name evidence="2" type="ORF">PECUL_23A028553</name>
</gene>
<keyword evidence="3" id="KW-1185">Reference proteome</keyword>
<proteinExistence type="predicted"/>
<feature type="compositionally biased region" description="Basic and acidic residues" evidence="1">
    <location>
        <begin position="8"/>
        <end position="24"/>
    </location>
</feature>
<dbReference type="AlphaFoldDB" id="A0AAD1RQX1"/>
<dbReference type="EMBL" id="OW240914">
    <property type="protein sequence ID" value="CAH2276809.1"/>
    <property type="molecule type" value="Genomic_DNA"/>
</dbReference>
<accession>A0AAD1RQX1</accession>
<evidence type="ECO:0000313" key="3">
    <source>
        <dbReference type="Proteomes" id="UP001295444"/>
    </source>
</evidence>
<feature type="region of interest" description="Disordered" evidence="1">
    <location>
        <begin position="1"/>
        <end position="60"/>
    </location>
</feature>
<evidence type="ECO:0000256" key="1">
    <source>
        <dbReference type="SAM" id="MobiDB-lite"/>
    </source>
</evidence>
<reference evidence="2" key="1">
    <citation type="submission" date="2022-03" db="EMBL/GenBank/DDBJ databases">
        <authorList>
            <person name="Alioto T."/>
            <person name="Alioto T."/>
            <person name="Gomez Garrido J."/>
        </authorList>
    </citation>
    <scope>NUCLEOTIDE SEQUENCE</scope>
</reference>
<dbReference type="Proteomes" id="UP001295444">
    <property type="component" value="Chromosome 03"/>
</dbReference>
<organism evidence="2 3">
    <name type="scientific">Pelobates cultripes</name>
    <name type="common">Western spadefoot toad</name>
    <dbReference type="NCBI Taxonomy" id="61616"/>
    <lineage>
        <taxon>Eukaryota</taxon>
        <taxon>Metazoa</taxon>
        <taxon>Chordata</taxon>
        <taxon>Craniata</taxon>
        <taxon>Vertebrata</taxon>
        <taxon>Euteleostomi</taxon>
        <taxon>Amphibia</taxon>
        <taxon>Batrachia</taxon>
        <taxon>Anura</taxon>
        <taxon>Pelobatoidea</taxon>
        <taxon>Pelobatidae</taxon>
        <taxon>Pelobates</taxon>
    </lineage>
</organism>
<evidence type="ECO:0000313" key="2">
    <source>
        <dbReference type="EMBL" id="CAH2276809.1"/>
    </source>
</evidence>
<feature type="compositionally biased region" description="Polar residues" evidence="1">
    <location>
        <begin position="48"/>
        <end position="60"/>
    </location>
</feature>
<protein>
    <submittedName>
        <fullName evidence="2">Uncharacterized protein</fullName>
    </submittedName>
</protein>
<name>A0AAD1RQX1_PELCU</name>
<sequence length="103" mass="11208">MVTTNPPGRRDPAGRPQSPRHDPDQCPYLMEMGSEVGPPTPHQIAPTEDSSNHQAQGRLTTGQGTFAILYSDSIPAGNWKSTDWGDPHRPLLRAPNLRLMGIG</sequence>